<dbReference type="Gene3D" id="3.40.50.11060">
    <property type="entry name" value="GTPase HflX, N-terminal domain"/>
    <property type="match status" value="1"/>
</dbReference>
<dbReference type="InterPro" id="IPR032305">
    <property type="entry name" value="GTP-bd_M"/>
</dbReference>
<dbReference type="InterPro" id="IPR042108">
    <property type="entry name" value="GTPase_HflX_N_sf"/>
</dbReference>
<dbReference type="PANTHER" id="PTHR10229:SF4">
    <property type="entry name" value="GTPASE HFLX"/>
    <property type="match status" value="1"/>
</dbReference>
<dbReference type="NCBIfam" id="TIGR03156">
    <property type="entry name" value="GTP_HflX"/>
    <property type="match status" value="1"/>
</dbReference>
<sequence>MKQLNETIRPRALLAGVRLNENQDFEVSMKELNNLVKACDMEPMARIDQNLASINAAYYIGSGKVGEIREAVETLRADYVVFNDTLSPSQLKNLQREIDVPVWDRTYLILEIFSRRAQTKEARMQVESARLQYMLPRLMGLRDSLGRQGGASGSLSNKGSGEKQIELDRRKIEGRISELRRELERMEQERNVQRRKRSRGTCPQAALVGYTNAGKSTLLNKLVELSNGKEEKMVMAKDMLFATLDTTVRKISPNGSQDFLLSDTVGFISRLPHSLVKAFRSTLEEIRYADLLLHVVDFSDEHYKEQMEVTEETLKELGAGDIPRIYIMNKADSVMEGETLPEISGNRIYMSPNTASEFRSCCV</sequence>
<comment type="similarity">
    <text evidence="6">Belongs to the TRAFAC class OBG-HflX-like GTPase superfamily. HflX GTPase family.</text>
</comment>
<dbReference type="Gene3D" id="6.10.250.2860">
    <property type="match status" value="1"/>
</dbReference>
<dbReference type="GO" id="GO:0003924">
    <property type="term" value="F:GTPase activity"/>
    <property type="evidence" value="ECO:0007669"/>
    <property type="project" value="UniProtKB-UniRule"/>
</dbReference>
<keyword evidence="4 8" id="KW-0460">Magnesium</keyword>
<dbReference type="InterPro" id="IPR006073">
    <property type="entry name" value="GTP-bd"/>
</dbReference>
<feature type="binding site" evidence="7">
    <location>
        <begin position="209"/>
        <end position="216"/>
    </location>
    <ligand>
        <name>GTP</name>
        <dbReference type="ChEBI" id="CHEBI:37565"/>
    </ligand>
</feature>
<evidence type="ECO:0000256" key="9">
    <source>
        <dbReference type="SAM" id="MobiDB-lite"/>
    </source>
</evidence>
<dbReference type="PIRSF" id="PIRSF006809">
    <property type="entry name" value="GTP-binding_hflX_prd"/>
    <property type="match status" value="1"/>
</dbReference>
<dbReference type="GO" id="GO:0046872">
    <property type="term" value="F:metal ion binding"/>
    <property type="evidence" value="ECO:0007669"/>
    <property type="project" value="UniProtKB-KW"/>
</dbReference>
<comment type="subunit">
    <text evidence="6">Monomer. Associates with the 50S ribosomal subunit.</text>
</comment>
<proteinExistence type="inferred from homology"/>
<evidence type="ECO:0000256" key="4">
    <source>
        <dbReference type="ARBA" id="ARBA00022842"/>
    </source>
</evidence>
<keyword evidence="1 6" id="KW-0963">Cytoplasm</keyword>
<keyword evidence="3 6" id="KW-0547">Nucleotide-binding</keyword>
<protein>
    <recommendedName>
        <fullName evidence="6">GTPase HflX</fullName>
    </recommendedName>
    <alternativeName>
        <fullName evidence="6">GTP-binding protein HflX</fullName>
    </alternativeName>
</protein>
<keyword evidence="2 8" id="KW-0479">Metal-binding</keyword>
<dbReference type="GO" id="GO:0005525">
    <property type="term" value="F:GTP binding"/>
    <property type="evidence" value="ECO:0007669"/>
    <property type="project" value="UniProtKB-UniRule"/>
</dbReference>
<dbReference type="PANTHER" id="PTHR10229">
    <property type="entry name" value="GTP-BINDING PROTEIN HFLX"/>
    <property type="match status" value="1"/>
</dbReference>
<dbReference type="InterPro" id="IPR030394">
    <property type="entry name" value="G_HFLX_dom"/>
</dbReference>
<dbReference type="GO" id="GO:0005737">
    <property type="term" value="C:cytoplasm"/>
    <property type="evidence" value="ECO:0007669"/>
    <property type="project" value="UniProtKB-SubCell"/>
</dbReference>
<evidence type="ECO:0000256" key="6">
    <source>
        <dbReference type="HAMAP-Rule" id="MF_00900"/>
    </source>
</evidence>
<evidence type="ECO:0000256" key="7">
    <source>
        <dbReference type="PIRSR" id="PIRSR006809-1"/>
    </source>
</evidence>
<feature type="binding site" evidence="8">
    <location>
        <position position="216"/>
    </location>
    <ligand>
        <name>Mg(2+)</name>
        <dbReference type="ChEBI" id="CHEBI:18420"/>
    </ligand>
</feature>
<keyword evidence="5 6" id="KW-0342">GTP-binding</keyword>
<feature type="region of interest" description="Disordered" evidence="9">
    <location>
        <begin position="146"/>
        <end position="167"/>
    </location>
</feature>
<feature type="binding site" evidence="7">
    <location>
        <begin position="263"/>
        <end position="266"/>
    </location>
    <ligand>
        <name>GTP</name>
        <dbReference type="ChEBI" id="CHEBI:37565"/>
    </ligand>
</feature>
<dbReference type="InterPro" id="IPR025121">
    <property type="entry name" value="GTPase_HflX_N"/>
</dbReference>
<dbReference type="Pfam" id="PF01926">
    <property type="entry name" value="MMR_HSR1"/>
    <property type="match status" value="1"/>
</dbReference>
<evidence type="ECO:0000259" key="10">
    <source>
        <dbReference type="PROSITE" id="PS51705"/>
    </source>
</evidence>
<dbReference type="Pfam" id="PF13167">
    <property type="entry name" value="GTP-bdg_N"/>
    <property type="match status" value="1"/>
</dbReference>
<evidence type="ECO:0000313" key="12">
    <source>
        <dbReference type="Proteomes" id="UP001055091"/>
    </source>
</evidence>
<evidence type="ECO:0000256" key="8">
    <source>
        <dbReference type="PIRSR" id="PIRSR006809-2"/>
    </source>
</evidence>
<dbReference type="PRINTS" id="PR00326">
    <property type="entry name" value="GTP1OBG"/>
</dbReference>
<comment type="function">
    <text evidence="6">GTPase that associates with the 50S ribosomal subunit and may have a role during protein synthesis or ribosome biogenesis.</text>
</comment>
<evidence type="ECO:0000256" key="3">
    <source>
        <dbReference type="ARBA" id="ARBA00022741"/>
    </source>
</evidence>
<comment type="cofactor">
    <cofactor evidence="8">
        <name>Mg(2+)</name>
        <dbReference type="ChEBI" id="CHEBI:18420"/>
    </cofactor>
</comment>
<feature type="binding site" evidence="7">
    <location>
        <begin position="241"/>
        <end position="245"/>
    </location>
    <ligand>
        <name>GTP</name>
        <dbReference type="ChEBI" id="CHEBI:37565"/>
    </ligand>
</feature>
<comment type="caution">
    <text evidence="11">The sequence shown here is derived from an EMBL/GenBank/DDBJ whole genome shotgun (WGS) entry which is preliminary data.</text>
</comment>
<dbReference type="InterPro" id="IPR027417">
    <property type="entry name" value="P-loop_NTPase"/>
</dbReference>
<evidence type="ECO:0000313" key="11">
    <source>
        <dbReference type="EMBL" id="GKH03583.1"/>
    </source>
</evidence>
<comment type="subcellular location">
    <subcellularLocation>
        <location evidence="6">Cytoplasm</location>
    </subcellularLocation>
    <text evidence="6">May associate with membranes.</text>
</comment>
<reference evidence="11" key="1">
    <citation type="submission" date="2022-01" db="EMBL/GenBank/DDBJ databases">
        <title>Novel bile acid biosynthetic pathways are enriched in the microbiome of centenarians.</title>
        <authorList>
            <person name="Sato Y."/>
            <person name="Atarashi K."/>
            <person name="Plichta R.D."/>
            <person name="Arai Y."/>
            <person name="Sasajima S."/>
            <person name="Kearney M.S."/>
            <person name="Suda W."/>
            <person name="Takeshita K."/>
            <person name="Sasaki T."/>
            <person name="Okamoto S."/>
            <person name="Skelly N.A."/>
            <person name="Okamura Y."/>
            <person name="Vlamakis H."/>
            <person name="Li Y."/>
            <person name="Tanoue T."/>
            <person name="Takei H."/>
            <person name="Nittono H."/>
            <person name="Narushima S."/>
            <person name="Irie J."/>
            <person name="Itoh H."/>
            <person name="Moriya K."/>
            <person name="Sugiura Y."/>
            <person name="Suematsu M."/>
            <person name="Moritoki N."/>
            <person name="Shibata S."/>
            <person name="Littman R.D."/>
            <person name="Fischbach A.M."/>
            <person name="Uwamino Y."/>
            <person name="Inoue T."/>
            <person name="Honda A."/>
            <person name="Hattori M."/>
            <person name="Murai T."/>
            <person name="Xavier J.R."/>
            <person name="Hirose N."/>
            <person name="Honda K."/>
        </authorList>
    </citation>
    <scope>NUCLEOTIDE SEQUENCE</scope>
    <source>
        <strain evidence="11">CE91-St55</strain>
    </source>
</reference>
<dbReference type="Gene3D" id="3.40.50.300">
    <property type="entry name" value="P-loop containing nucleotide triphosphate hydrolases"/>
    <property type="match status" value="1"/>
</dbReference>
<evidence type="ECO:0000256" key="2">
    <source>
        <dbReference type="ARBA" id="ARBA00022723"/>
    </source>
</evidence>
<evidence type="ECO:0000256" key="5">
    <source>
        <dbReference type="ARBA" id="ARBA00023134"/>
    </source>
</evidence>
<name>A0AA37JQS3_9FIRM</name>
<evidence type="ECO:0000256" key="1">
    <source>
        <dbReference type="ARBA" id="ARBA00022490"/>
    </source>
</evidence>
<dbReference type="AlphaFoldDB" id="A0AA37JQS3"/>
<feature type="binding site" evidence="7">
    <location>
        <begin position="329"/>
        <end position="332"/>
    </location>
    <ligand>
        <name>GTP</name>
        <dbReference type="ChEBI" id="CHEBI:37565"/>
    </ligand>
</feature>
<dbReference type="FunFam" id="3.40.50.11060:FF:000001">
    <property type="entry name" value="GTPase HflX"/>
    <property type="match status" value="1"/>
</dbReference>
<feature type="binding site" evidence="8">
    <location>
        <position position="243"/>
    </location>
    <ligand>
        <name>Mg(2+)</name>
        <dbReference type="ChEBI" id="CHEBI:18420"/>
    </ligand>
</feature>
<accession>A0AA37JQS3</accession>
<dbReference type="InterPro" id="IPR016496">
    <property type="entry name" value="GTPase_HflX"/>
</dbReference>
<dbReference type="HAMAP" id="MF_00900">
    <property type="entry name" value="GTPase_HflX"/>
    <property type="match status" value="1"/>
</dbReference>
<dbReference type="CDD" id="cd01878">
    <property type="entry name" value="HflX"/>
    <property type="match status" value="1"/>
</dbReference>
<dbReference type="Pfam" id="PF16360">
    <property type="entry name" value="GTP-bdg_M"/>
    <property type="match status" value="1"/>
</dbReference>
<feature type="domain" description="Hflx-type G" evidence="10">
    <location>
        <begin position="203"/>
        <end position="363"/>
    </location>
</feature>
<dbReference type="PROSITE" id="PS51705">
    <property type="entry name" value="G_HFLX"/>
    <property type="match status" value="1"/>
</dbReference>
<organism evidence="11 12">
    <name type="scientific">Hungatella hathewayi</name>
    <dbReference type="NCBI Taxonomy" id="154046"/>
    <lineage>
        <taxon>Bacteria</taxon>
        <taxon>Bacillati</taxon>
        <taxon>Bacillota</taxon>
        <taxon>Clostridia</taxon>
        <taxon>Lachnospirales</taxon>
        <taxon>Lachnospiraceae</taxon>
        <taxon>Hungatella</taxon>
    </lineage>
</organism>
<dbReference type="SUPFAM" id="SSF52540">
    <property type="entry name" value="P-loop containing nucleoside triphosphate hydrolases"/>
    <property type="match status" value="1"/>
</dbReference>
<dbReference type="EMBL" id="BQNJ01000002">
    <property type="protein sequence ID" value="GKH03583.1"/>
    <property type="molecule type" value="Genomic_DNA"/>
</dbReference>
<dbReference type="Proteomes" id="UP001055091">
    <property type="component" value="Unassembled WGS sequence"/>
</dbReference>
<gene>
    <name evidence="6 11" type="primary">hflX</name>
    <name evidence="11" type="ORF">CE91St55_55640</name>
</gene>
<dbReference type="GO" id="GO:0043022">
    <property type="term" value="F:ribosome binding"/>
    <property type="evidence" value="ECO:0007669"/>
    <property type="project" value="TreeGrafter"/>
</dbReference>
<dbReference type="RefSeq" id="WP_309296596.1">
    <property type="nucleotide sequence ID" value="NZ_BQNJ01000002.1"/>
</dbReference>